<proteinExistence type="predicted"/>
<keyword evidence="1" id="KW-0732">Signal</keyword>
<feature type="chain" id="PRO_5047404499" evidence="1">
    <location>
        <begin position="21"/>
        <end position="353"/>
    </location>
</feature>
<sequence length="353" mass="35855">MKSAFVASSLFTSTLGAALAPSFDTLTIPIPSQGTAFTSTVSACGTVNGFAIVGVPNGTLVAGTQTVFVPPQASATSSTFIDEELSATEVVQLVPLQGSCAPFDFSTSSAFTDLSQFTATGTSGGATPTASGDCPLGTIASAVNGAAQEVIDAINEVTLLSQNLQAAAKQIGTGFGTSAILKMVNGFSSIVSTLTTAIPRISSLPPFVKRQDEPSPTDDATDAIVIALISFVRVHQALLNIVIGRRGLLSSIPFADADAQQLAAIAQGSADDVSGLLAALGRQGVDGVVVGERAAAINPITAPIAGVLRSVETVVDQLAFAIIGLIPRREACAKQQKVEIDGTLDEAVKAYEN</sequence>
<feature type="signal peptide" evidence="1">
    <location>
        <begin position="1"/>
        <end position="20"/>
    </location>
</feature>
<organism evidence="2 3">
    <name type="scientific">Neofusicoccum ribis</name>
    <dbReference type="NCBI Taxonomy" id="45134"/>
    <lineage>
        <taxon>Eukaryota</taxon>
        <taxon>Fungi</taxon>
        <taxon>Dikarya</taxon>
        <taxon>Ascomycota</taxon>
        <taxon>Pezizomycotina</taxon>
        <taxon>Dothideomycetes</taxon>
        <taxon>Dothideomycetes incertae sedis</taxon>
        <taxon>Botryosphaeriales</taxon>
        <taxon>Botryosphaeriaceae</taxon>
        <taxon>Neofusicoccum</taxon>
    </lineage>
</organism>
<accession>A0ABR3SQJ0</accession>
<dbReference type="EMBL" id="JAJVDC020000076">
    <property type="protein sequence ID" value="KAL1627158.1"/>
    <property type="molecule type" value="Genomic_DNA"/>
</dbReference>
<dbReference type="Proteomes" id="UP001521116">
    <property type="component" value="Unassembled WGS sequence"/>
</dbReference>
<name>A0ABR3SQJ0_9PEZI</name>
<keyword evidence="3" id="KW-1185">Reference proteome</keyword>
<reference evidence="2 3" key="1">
    <citation type="submission" date="2024-02" db="EMBL/GenBank/DDBJ databases">
        <title>De novo assembly and annotation of 12 fungi associated with fruit tree decline syndrome in Ontario, Canada.</title>
        <authorList>
            <person name="Sulman M."/>
            <person name="Ellouze W."/>
            <person name="Ilyukhin E."/>
        </authorList>
    </citation>
    <scope>NUCLEOTIDE SEQUENCE [LARGE SCALE GENOMIC DNA]</scope>
    <source>
        <strain evidence="2 3">M1-105</strain>
    </source>
</reference>
<comment type="caution">
    <text evidence="2">The sequence shown here is derived from an EMBL/GenBank/DDBJ whole genome shotgun (WGS) entry which is preliminary data.</text>
</comment>
<evidence type="ECO:0000313" key="2">
    <source>
        <dbReference type="EMBL" id="KAL1627158.1"/>
    </source>
</evidence>
<evidence type="ECO:0000256" key="1">
    <source>
        <dbReference type="SAM" id="SignalP"/>
    </source>
</evidence>
<gene>
    <name evidence="2" type="ORF">SLS56_006581</name>
</gene>
<evidence type="ECO:0000313" key="3">
    <source>
        <dbReference type="Proteomes" id="UP001521116"/>
    </source>
</evidence>
<protein>
    <submittedName>
        <fullName evidence="2">Uncharacterized protein</fullName>
    </submittedName>
</protein>